<proteinExistence type="predicted"/>
<feature type="signal peptide" evidence="2">
    <location>
        <begin position="1"/>
        <end position="21"/>
    </location>
</feature>
<evidence type="ECO:0000313" key="4">
    <source>
        <dbReference type="Proteomes" id="UP000006683"/>
    </source>
</evidence>
<evidence type="ECO:0000256" key="2">
    <source>
        <dbReference type="SAM" id="SignalP"/>
    </source>
</evidence>
<dbReference type="STRING" id="550540.Fbal_2841"/>
<evidence type="ECO:0000313" key="3">
    <source>
        <dbReference type="EMBL" id="ADN77043.1"/>
    </source>
</evidence>
<evidence type="ECO:0000256" key="1">
    <source>
        <dbReference type="SAM" id="MobiDB-lite"/>
    </source>
</evidence>
<dbReference type="GeneID" id="67183066"/>
<dbReference type="Proteomes" id="UP000006683">
    <property type="component" value="Chromosome"/>
</dbReference>
<dbReference type="RefSeq" id="WP_013346349.1">
    <property type="nucleotide sequence ID" value="NC_014541.1"/>
</dbReference>
<feature type="region of interest" description="Disordered" evidence="1">
    <location>
        <begin position="78"/>
        <end position="105"/>
    </location>
</feature>
<dbReference type="HOGENOM" id="CLU_2232567_0_0_6"/>
<sequence length="105" mass="11657">MRTLPLILSLSLSLGFAAPLAAQSVDARYTVHGNQQSNPIVDEINLARANIQYELVLDIQRQVQDTLAQWGRDYELAQEAQEAEEEEVQSGEPALPAFAVRHCQP</sequence>
<organism evidence="3 4">
    <name type="scientific">Ferrimonas balearica (strain DSM 9799 / CCM 4581 / KCTC 23876 / PAT)</name>
    <dbReference type="NCBI Taxonomy" id="550540"/>
    <lineage>
        <taxon>Bacteria</taxon>
        <taxon>Pseudomonadati</taxon>
        <taxon>Pseudomonadota</taxon>
        <taxon>Gammaproteobacteria</taxon>
        <taxon>Alteromonadales</taxon>
        <taxon>Ferrimonadaceae</taxon>
        <taxon>Ferrimonas</taxon>
    </lineage>
</organism>
<keyword evidence="2" id="KW-0732">Signal</keyword>
<protein>
    <submittedName>
        <fullName evidence="3">Uncharacterized protein</fullName>
    </submittedName>
</protein>
<gene>
    <name evidence="3" type="ordered locus">Fbal_2841</name>
</gene>
<reference evidence="3 4" key="1">
    <citation type="journal article" date="2010" name="Stand. Genomic Sci.">
        <title>Complete genome sequence of Ferrimonas balearica type strain (PAT).</title>
        <authorList>
            <person name="Nolan M."/>
            <person name="Sikorski J."/>
            <person name="Davenport K."/>
            <person name="Lucas S."/>
            <person name="Glavina Del Rio T."/>
            <person name="Tice H."/>
            <person name="Cheng J."/>
            <person name="Goodwin L."/>
            <person name="Pitluck S."/>
            <person name="Liolios K."/>
            <person name="Ivanova N."/>
            <person name="Mavromatis K."/>
            <person name="Ovchinnikova G."/>
            <person name="Pati A."/>
            <person name="Chen A."/>
            <person name="Palaniappan K."/>
            <person name="Land M."/>
            <person name="Hauser L."/>
            <person name="Chang Y."/>
            <person name="Jeffries C."/>
            <person name="Tapia R."/>
            <person name="Brettin T."/>
            <person name="Detter J."/>
            <person name="Han C."/>
            <person name="Yasawong M."/>
            <person name="Rohde M."/>
            <person name="Tindall B."/>
            <person name="Goker M."/>
            <person name="Woyke T."/>
            <person name="Bristow J."/>
            <person name="Eisen J."/>
            <person name="Markowitz V."/>
            <person name="Hugenholtz P."/>
            <person name="Kyrpides N."/>
            <person name="Klenk H."/>
            <person name="Lapidus A."/>
        </authorList>
    </citation>
    <scope>NUCLEOTIDE SEQUENCE [LARGE SCALE GENOMIC DNA]</scope>
    <source>
        <strain evidence="4">DSM 9799 / CCM 4581 / KCTC 23876 / PAT</strain>
    </source>
</reference>
<accession>E1SSB1</accession>
<keyword evidence="4" id="KW-1185">Reference proteome</keyword>
<dbReference type="KEGG" id="fbl:Fbal_2841"/>
<name>E1SSB1_FERBD</name>
<dbReference type="AlphaFoldDB" id="E1SSB1"/>
<dbReference type="EMBL" id="CP002209">
    <property type="protein sequence ID" value="ADN77043.1"/>
    <property type="molecule type" value="Genomic_DNA"/>
</dbReference>
<feature type="chain" id="PRO_5003151548" evidence="2">
    <location>
        <begin position="22"/>
        <end position="105"/>
    </location>
</feature>